<dbReference type="PIRSF" id="PIRSF028810">
    <property type="entry name" value="Alpha1_2_glucosyltferase_Alg10"/>
    <property type="match status" value="1"/>
</dbReference>
<dbReference type="AlphaFoldDB" id="A0A4Z1GHU5"/>
<evidence type="ECO:0000313" key="17">
    <source>
        <dbReference type="EMBL" id="TGO36486.1"/>
    </source>
</evidence>
<comment type="caution">
    <text evidence="17">The sequence shown here is derived from an EMBL/GenBank/DDBJ whole genome shotgun (WGS) entry which is preliminary data.</text>
</comment>
<evidence type="ECO:0000256" key="14">
    <source>
        <dbReference type="ARBA" id="ARBA00048064"/>
    </source>
</evidence>
<dbReference type="GO" id="GO:0006488">
    <property type="term" value="P:dolichol-linked oligosaccharide biosynthetic process"/>
    <property type="evidence" value="ECO:0007669"/>
    <property type="project" value="InterPro"/>
</dbReference>
<evidence type="ECO:0000256" key="6">
    <source>
        <dbReference type="ARBA" id="ARBA00022676"/>
    </source>
</evidence>
<evidence type="ECO:0000256" key="9">
    <source>
        <dbReference type="ARBA" id="ARBA00022824"/>
    </source>
</evidence>
<sequence length="588" mass="66641">MAGAISTLLLGVLTAVGRSDPSSRRGLGLKSALAVPLIVASLAGFWEYQVTKNVPEPYLDEVFHIPQAQAYCRWDYGTWDPKLTTPPGLYWWSHFLSIVSGFTTCNAHFLRTTNVIALTSIMMFAWKCRNLIIRAGTENRIDHISKLISADSLHTAANIALFPPLFFFSGLYYTDVLSTCVVLYLYKQFLEQAESKNHKSWKNVAWFYLCGVLALCMRQTNIFWAAVFLGGMEAVRTMKGTYRPAAPSLRHHHASSMVEYLKEIGELVKSEHPHDPPLHAAGLEDFVLTPLSIVWTAITRLPTLLLQLIPHISLLITFGAFVFINGGVVLGDKSNHVATIHLSQLLYLWPFIAFFSFPLLIPAFFSFLLNSIDNILHPSKFLISSLNTQVRALITFALILASLLGSLVIIKYNTIIHPFTLADNRHYIFYVFRYSILRHPLIRYLLAPIYIFCFFLIFKTLSRSSSKYTSPPRKEKHNQTHNTSSTLTPTSSSLLPSTPLSTLFLLLLTTALSLITAPLVEPRYFILPFIFLRLHFPTLAISASPKINICLYAETIWYLLINGVTGYIFLYRGFEWVQEPGRVQRFMW</sequence>
<feature type="region of interest" description="Disordered" evidence="15">
    <location>
        <begin position="469"/>
        <end position="493"/>
    </location>
</feature>
<evidence type="ECO:0000256" key="3">
    <source>
        <dbReference type="ARBA" id="ARBA00010600"/>
    </source>
</evidence>
<gene>
    <name evidence="17" type="ORF">BHYA_0123g00140</name>
</gene>
<keyword evidence="11 16" id="KW-0472">Membrane</keyword>
<evidence type="ECO:0000313" key="18">
    <source>
        <dbReference type="Proteomes" id="UP000297814"/>
    </source>
</evidence>
<evidence type="ECO:0000256" key="10">
    <source>
        <dbReference type="ARBA" id="ARBA00022989"/>
    </source>
</evidence>
<keyword evidence="18" id="KW-1185">Reference proteome</keyword>
<comment type="similarity">
    <text evidence="3">Belongs to the ALG10 glucosyltransferase family.</text>
</comment>
<dbReference type="Pfam" id="PF04922">
    <property type="entry name" value="DIE2_ALG10"/>
    <property type="match status" value="1"/>
</dbReference>
<dbReference type="UniPathway" id="UPA00378"/>
<dbReference type="InterPro" id="IPR016900">
    <property type="entry name" value="Alg10"/>
</dbReference>
<evidence type="ECO:0000256" key="16">
    <source>
        <dbReference type="SAM" id="Phobius"/>
    </source>
</evidence>
<keyword evidence="9" id="KW-0256">Endoplasmic reticulum</keyword>
<feature type="transmembrane region" description="Helical" evidence="16">
    <location>
        <begin position="165"/>
        <end position="186"/>
    </location>
</feature>
<dbReference type="EC" id="2.4.1.256" evidence="4"/>
<protein>
    <recommendedName>
        <fullName evidence="5">Dol-P-Glc:Glc(2)Man(9)GlcNAc(2)-PP-Dol alpha-1,2-glucosyltransferase</fullName>
        <ecNumber evidence="4">2.4.1.256</ecNumber>
    </recommendedName>
    <alternativeName>
        <fullName evidence="12">Asparagine-linked glycosylation protein 10</fullName>
    </alternativeName>
</protein>
<comment type="catalytic activity">
    <reaction evidence="14">
        <text>an alpha-D-Glc-(1-&gt;3)-alpha-D-Glc-(1-&gt;3)-alpha-D-Man-(1-&gt;2)-alpha-D-Man-(1-&gt;2)-alpha-D-Man-(1-&gt;3)-[alpha-D-Man-(1-&gt;2)-alpha-D-Man-(1-&gt;3)-[alpha-D-Man-(1-&gt;2)-alpha-D-Man-(1-&gt;6)]-alpha-D-Man-(1-&gt;6)]-beta-D-Man-(1-&gt;4)-beta-D-GlcNAc-(1-&gt;4)-alpha-D-GlcNAc-diphospho-di-trans,poly-cis-dolichol + a di-trans,poly-cis-dolichyl beta-D-glucosyl phosphate = a alpha-D-Glc-(1-&gt;2)-alpha-D-Glc-(1-&gt;3)-alpha-D-Glc-(1-&gt;3)-alpha-D-Man-(1-&gt;2)-alpha-D-Man-(1-&gt;2)-alpha-D-Man-(1-&gt;3)-[alpha-D-Man-(1-&gt;2)-alpha-D-Man-(1-&gt;3)-[alpha-D-Man-(1-&gt;2)-alpha-D-Man-(1-&gt;6)]-alpha-D-Man-(1-&gt;6)]-beta-D-Man-(1-&gt;4)-beta-D-GlcNAc-(1-&gt;4)-alpha-D-GlcNAc-diphospho-di-trans,poly-cis-dolichol + a di-trans,poly-cis-dolichyl phosphate + H(+)</text>
        <dbReference type="Rhea" id="RHEA:29543"/>
        <dbReference type="Rhea" id="RHEA-COMP:19498"/>
        <dbReference type="Rhea" id="RHEA-COMP:19502"/>
        <dbReference type="Rhea" id="RHEA-COMP:19512"/>
        <dbReference type="Rhea" id="RHEA-COMP:19522"/>
        <dbReference type="ChEBI" id="CHEBI:15378"/>
        <dbReference type="ChEBI" id="CHEBI:57525"/>
        <dbReference type="ChEBI" id="CHEBI:57683"/>
        <dbReference type="ChEBI" id="CHEBI:132522"/>
        <dbReference type="ChEBI" id="CHEBI:132523"/>
        <dbReference type="EC" id="2.4.1.256"/>
    </reaction>
    <physiologicalReaction direction="left-to-right" evidence="14">
        <dbReference type="Rhea" id="RHEA:29544"/>
    </physiologicalReaction>
</comment>
<dbReference type="EMBL" id="PQXK01000123">
    <property type="protein sequence ID" value="TGO36486.1"/>
    <property type="molecule type" value="Genomic_DNA"/>
</dbReference>
<feature type="transmembrane region" description="Helical" evidence="16">
    <location>
        <begin position="348"/>
        <end position="369"/>
    </location>
</feature>
<feature type="transmembrane region" description="Helical" evidence="16">
    <location>
        <begin position="555"/>
        <end position="574"/>
    </location>
</feature>
<dbReference type="PANTHER" id="PTHR12989:SF10">
    <property type="entry name" value="DOL-P-GLC:GLC(2)MAN(9)GLCNAC(2)-PP-DOL ALPHA-1,2-GLUCOSYLTRANSFERASE-RELATED"/>
    <property type="match status" value="1"/>
</dbReference>
<reference evidence="17 18" key="1">
    <citation type="submission" date="2017-12" db="EMBL/GenBank/DDBJ databases">
        <title>Comparative genomics of Botrytis spp.</title>
        <authorList>
            <person name="Valero-Jimenez C.A."/>
            <person name="Tapia P."/>
            <person name="Veloso J."/>
            <person name="Silva-Moreno E."/>
            <person name="Staats M."/>
            <person name="Valdes J.H."/>
            <person name="Van Kan J.A.L."/>
        </authorList>
    </citation>
    <scope>NUCLEOTIDE SEQUENCE [LARGE SCALE GENOMIC DNA]</scope>
    <source>
        <strain evidence="17 18">Bh0001</strain>
    </source>
</reference>
<feature type="transmembrane region" description="Helical" evidence="16">
    <location>
        <begin position="441"/>
        <end position="458"/>
    </location>
</feature>
<keyword evidence="8 16" id="KW-0812">Transmembrane</keyword>
<feature type="transmembrane region" description="Helical" evidence="16">
    <location>
        <begin position="206"/>
        <end position="229"/>
    </location>
</feature>
<keyword evidence="6" id="KW-0328">Glycosyltransferase</keyword>
<evidence type="ECO:0000256" key="11">
    <source>
        <dbReference type="ARBA" id="ARBA00023136"/>
    </source>
</evidence>
<organism evidence="17 18">
    <name type="scientific">Botrytis hyacinthi</name>
    <dbReference type="NCBI Taxonomy" id="278943"/>
    <lineage>
        <taxon>Eukaryota</taxon>
        <taxon>Fungi</taxon>
        <taxon>Dikarya</taxon>
        <taxon>Ascomycota</taxon>
        <taxon>Pezizomycotina</taxon>
        <taxon>Leotiomycetes</taxon>
        <taxon>Helotiales</taxon>
        <taxon>Sclerotiniaceae</taxon>
        <taxon>Botrytis</taxon>
    </lineage>
</organism>
<feature type="compositionally biased region" description="Low complexity" evidence="15">
    <location>
        <begin position="483"/>
        <end position="493"/>
    </location>
</feature>
<feature type="transmembrane region" description="Helical" evidence="16">
    <location>
        <begin position="390"/>
        <end position="410"/>
    </location>
</feature>
<evidence type="ECO:0000256" key="12">
    <source>
        <dbReference type="ARBA" id="ARBA00032069"/>
    </source>
</evidence>
<feature type="transmembrane region" description="Helical" evidence="16">
    <location>
        <begin position="308"/>
        <end position="328"/>
    </location>
</feature>
<dbReference type="GO" id="GO:0005789">
    <property type="term" value="C:endoplasmic reticulum membrane"/>
    <property type="evidence" value="ECO:0007669"/>
    <property type="project" value="UniProtKB-SubCell"/>
</dbReference>
<evidence type="ECO:0000256" key="7">
    <source>
        <dbReference type="ARBA" id="ARBA00022679"/>
    </source>
</evidence>
<evidence type="ECO:0000256" key="4">
    <source>
        <dbReference type="ARBA" id="ARBA00011967"/>
    </source>
</evidence>
<keyword evidence="10 16" id="KW-1133">Transmembrane helix</keyword>
<evidence type="ECO:0000256" key="2">
    <source>
        <dbReference type="ARBA" id="ARBA00004922"/>
    </source>
</evidence>
<comment type="function">
    <text evidence="13">Dol-P-Glc:Glc(2)Man(9)GlcNAc(2)-PP-Dol alpha-1,2-glucosyltransferase that operates in the biosynthetic pathway of dolichol-linked oligosaccharides, the glycan precursors employed in protein asparagine (N)-glycosylation. The assembly of dolichol-linked oligosaccharides begins on the cytosolic side of the endoplasmic reticulum membrane and finishes in its lumen. The sequential addition of sugars to dolichol pyrophosphate produces dolichol-linked oligosaccharides containing fourteen sugars, including two GlcNAcs, nine mannoses and three glucoses. Once assembled, the oligosaccharide is transferred from the lipid to nascent proteins by oligosaccharyltransferases. In the lumen of the endoplasmic reticulum, adds the third and last glucose residue from dolichyl phosphate glucose (Dol-P-Glc) onto the lipid-linked oligosaccharide intermediate Glc(2)Man(9)GlcNAc(2)-PP-Dol to produce Glc(3)Man(9)GlcNAc(2)-PP-Dol.</text>
</comment>
<evidence type="ECO:0000256" key="1">
    <source>
        <dbReference type="ARBA" id="ARBA00004477"/>
    </source>
</evidence>
<keyword evidence="7" id="KW-0808">Transferase</keyword>
<dbReference type="GO" id="GO:0106073">
    <property type="term" value="F:dolichyl pyrophosphate Glc2Man9GlcNAc2 alpha-1,2-glucosyltransferase activity"/>
    <property type="evidence" value="ECO:0007669"/>
    <property type="project" value="UniProtKB-EC"/>
</dbReference>
<evidence type="ECO:0000256" key="15">
    <source>
        <dbReference type="SAM" id="MobiDB-lite"/>
    </source>
</evidence>
<dbReference type="Proteomes" id="UP000297814">
    <property type="component" value="Unassembled WGS sequence"/>
</dbReference>
<evidence type="ECO:0000256" key="8">
    <source>
        <dbReference type="ARBA" id="ARBA00022692"/>
    </source>
</evidence>
<evidence type="ECO:0000256" key="13">
    <source>
        <dbReference type="ARBA" id="ARBA00044727"/>
    </source>
</evidence>
<evidence type="ECO:0000256" key="5">
    <source>
        <dbReference type="ARBA" id="ARBA00018512"/>
    </source>
</evidence>
<feature type="transmembrane region" description="Helical" evidence="16">
    <location>
        <begin position="500"/>
        <end position="519"/>
    </location>
</feature>
<comment type="subcellular location">
    <subcellularLocation>
        <location evidence="1">Endoplasmic reticulum membrane</location>
        <topology evidence="1">Multi-pass membrane protein</topology>
    </subcellularLocation>
</comment>
<proteinExistence type="inferred from homology"/>
<comment type="pathway">
    <text evidence="2">Protein modification; protein glycosylation.</text>
</comment>
<dbReference type="PANTHER" id="PTHR12989">
    <property type="entry name" value="ALPHA-1,2-GLUCOSYLTRANSFERASE ALG10"/>
    <property type="match status" value="1"/>
</dbReference>
<accession>A0A4Z1GHU5</accession>
<name>A0A4Z1GHU5_9HELO</name>